<evidence type="ECO:0000313" key="5">
    <source>
        <dbReference type="Proteomes" id="UP001651690"/>
    </source>
</evidence>
<accession>A0ABT1M171</accession>
<comment type="similarity">
    <text evidence="2">Belongs to the MoaD family.</text>
</comment>
<gene>
    <name evidence="4" type="ORF">NM203_05260</name>
</gene>
<keyword evidence="5" id="KW-1185">Reference proteome</keyword>
<protein>
    <recommendedName>
        <fullName evidence="3">Molybdopterin synthase sulfur carrier subunit</fullName>
    </recommendedName>
</protein>
<dbReference type="InterPro" id="IPR016155">
    <property type="entry name" value="Mopterin_synth/thiamin_S_b"/>
</dbReference>
<keyword evidence="1" id="KW-0547">Nucleotide-binding</keyword>
<evidence type="ECO:0000313" key="4">
    <source>
        <dbReference type="EMBL" id="MCP9271587.1"/>
    </source>
</evidence>
<organism evidence="4 5">
    <name type="scientific">Mycolicibacterium arenosum</name>
    <dbReference type="NCBI Taxonomy" id="2952157"/>
    <lineage>
        <taxon>Bacteria</taxon>
        <taxon>Bacillati</taxon>
        <taxon>Actinomycetota</taxon>
        <taxon>Actinomycetes</taxon>
        <taxon>Mycobacteriales</taxon>
        <taxon>Mycobacteriaceae</taxon>
        <taxon>Mycolicibacterium</taxon>
    </lineage>
</organism>
<dbReference type="RefSeq" id="WP_255059120.1">
    <property type="nucleotide sequence ID" value="NZ_JANDBD010000002.1"/>
</dbReference>
<name>A0ABT1M171_9MYCO</name>
<dbReference type="InterPro" id="IPR044672">
    <property type="entry name" value="MOCS2A"/>
</dbReference>
<dbReference type="Pfam" id="PF02597">
    <property type="entry name" value="ThiS"/>
    <property type="match status" value="1"/>
</dbReference>
<dbReference type="PANTHER" id="PTHR33359">
    <property type="entry name" value="MOLYBDOPTERIN SYNTHASE SULFUR CARRIER SUBUNIT"/>
    <property type="match status" value="1"/>
</dbReference>
<dbReference type="PANTHER" id="PTHR33359:SF1">
    <property type="entry name" value="MOLYBDOPTERIN SYNTHASE SULFUR CARRIER SUBUNIT"/>
    <property type="match status" value="1"/>
</dbReference>
<dbReference type="EMBL" id="JANDBD010000002">
    <property type="protein sequence ID" value="MCP9271587.1"/>
    <property type="molecule type" value="Genomic_DNA"/>
</dbReference>
<dbReference type="InterPro" id="IPR012675">
    <property type="entry name" value="Beta-grasp_dom_sf"/>
</dbReference>
<dbReference type="Gene3D" id="3.10.20.30">
    <property type="match status" value="1"/>
</dbReference>
<evidence type="ECO:0000256" key="1">
    <source>
        <dbReference type="ARBA" id="ARBA00022741"/>
    </source>
</evidence>
<comment type="caution">
    <text evidence="4">The sequence shown here is derived from an EMBL/GenBank/DDBJ whole genome shotgun (WGS) entry which is preliminary data.</text>
</comment>
<dbReference type="Proteomes" id="UP001651690">
    <property type="component" value="Unassembled WGS sequence"/>
</dbReference>
<dbReference type="InterPro" id="IPR003749">
    <property type="entry name" value="ThiS/MoaD-like"/>
</dbReference>
<dbReference type="SUPFAM" id="SSF54285">
    <property type="entry name" value="MoaD/ThiS"/>
    <property type="match status" value="1"/>
</dbReference>
<proteinExistence type="inferred from homology"/>
<sequence length="87" mass="9261">MQLSIVHITVRYFAAARAAAGVDEESLDVTTDASIDDLVAILSARGPELARVLARCSFLCDGVAVRDRSESLRTNRTVDVLPPFAGG</sequence>
<evidence type="ECO:0000256" key="3">
    <source>
        <dbReference type="ARBA" id="ARBA00024247"/>
    </source>
</evidence>
<evidence type="ECO:0000256" key="2">
    <source>
        <dbReference type="ARBA" id="ARBA00024200"/>
    </source>
</evidence>
<reference evidence="4 5" key="1">
    <citation type="submission" date="2022-06" db="EMBL/GenBank/DDBJ databases">
        <title>Mycolicibacterium sp. CAU 1645 isolated from seawater.</title>
        <authorList>
            <person name="Kim W."/>
        </authorList>
    </citation>
    <scope>NUCLEOTIDE SEQUENCE [LARGE SCALE GENOMIC DNA]</scope>
    <source>
        <strain evidence="4 5">CAU 1645</strain>
    </source>
</reference>